<sequence length="215" mass="23140">MVSFRKLFIATSLLFNGIAAFPTQTGTLNIAATEVRAVNDFAIESRDLKNVDARAKPKKKCGATKRNGLKPRILYAGTNANQVLENEYVDAMQIKSNGGKATVADLSGCTALFFYMNTTLRRAVHILCGNEEADAKTAMQAAVGADSVTIGAQDKTHLDAAKRGIRAVKPNFTFNDDVIYEVKKDTDTTAITLSSVTGSKTLTEGTGPRICRQSQ</sequence>
<evidence type="ECO:0000313" key="2">
    <source>
        <dbReference type="EMBL" id="THV48108.1"/>
    </source>
</evidence>
<keyword evidence="3" id="KW-1185">Reference proteome</keyword>
<keyword evidence="1" id="KW-0732">Signal</keyword>
<dbReference type="AlphaFoldDB" id="A0A4S8QSN5"/>
<reference evidence="2 3" key="1">
    <citation type="submission" date="2017-12" db="EMBL/GenBank/DDBJ databases">
        <title>Comparative genomics of Botrytis spp.</title>
        <authorList>
            <person name="Valero-Jimenez C.A."/>
            <person name="Tapia P."/>
            <person name="Veloso J."/>
            <person name="Silva-Moreno E."/>
            <person name="Staats M."/>
            <person name="Valdes J.H."/>
            <person name="Van Kan J.A.L."/>
        </authorList>
    </citation>
    <scope>NUCLEOTIDE SEQUENCE [LARGE SCALE GENOMIC DNA]</scope>
    <source>
        <strain evidence="2 3">MUCL435</strain>
    </source>
</reference>
<comment type="caution">
    <text evidence="2">The sequence shown here is derived from an EMBL/GenBank/DDBJ whole genome shotgun (WGS) entry which is preliminary data.</text>
</comment>
<feature type="chain" id="PRO_5020544718" evidence="1">
    <location>
        <begin position="21"/>
        <end position="215"/>
    </location>
</feature>
<protein>
    <submittedName>
        <fullName evidence="2">Uncharacterized protein</fullName>
    </submittedName>
</protein>
<feature type="signal peptide" evidence="1">
    <location>
        <begin position="1"/>
        <end position="20"/>
    </location>
</feature>
<accession>A0A4S8QSN5</accession>
<organism evidence="2 3">
    <name type="scientific">Botrytis galanthina</name>
    <dbReference type="NCBI Taxonomy" id="278940"/>
    <lineage>
        <taxon>Eukaryota</taxon>
        <taxon>Fungi</taxon>
        <taxon>Dikarya</taxon>
        <taxon>Ascomycota</taxon>
        <taxon>Pezizomycotina</taxon>
        <taxon>Leotiomycetes</taxon>
        <taxon>Helotiales</taxon>
        <taxon>Sclerotiniaceae</taxon>
        <taxon>Botrytis</taxon>
    </lineage>
</organism>
<evidence type="ECO:0000256" key="1">
    <source>
        <dbReference type="SAM" id="SignalP"/>
    </source>
</evidence>
<evidence type="ECO:0000313" key="3">
    <source>
        <dbReference type="Proteomes" id="UP000308671"/>
    </source>
</evidence>
<gene>
    <name evidence="2" type="ORF">BGAL_0268g00200</name>
</gene>
<dbReference type="EMBL" id="PQXL01000268">
    <property type="protein sequence ID" value="THV48108.1"/>
    <property type="molecule type" value="Genomic_DNA"/>
</dbReference>
<dbReference type="OrthoDB" id="3499213at2759"/>
<proteinExistence type="predicted"/>
<name>A0A4S8QSN5_9HELO</name>
<dbReference type="Proteomes" id="UP000308671">
    <property type="component" value="Unassembled WGS sequence"/>
</dbReference>